<dbReference type="AlphaFoldDB" id="A0AAN8A9W0"/>
<accession>A0AAN8A9W0</accession>
<dbReference type="InterPro" id="IPR027706">
    <property type="entry name" value="PGP_Pase"/>
</dbReference>
<protein>
    <recommendedName>
        <fullName evidence="3">Phosphatidylglycerophosphatase GEP4, mitochondrial</fullName>
    </recommendedName>
</protein>
<dbReference type="EMBL" id="JAWIZZ010000006">
    <property type="protein sequence ID" value="KAK5782205.1"/>
    <property type="molecule type" value="Genomic_DNA"/>
</dbReference>
<dbReference type="SUPFAM" id="SSF56784">
    <property type="entry name" value="HAD-like"/>
    <property type="match status" value="1"/>
</dbReference>
<dbReference type="InterPro" id="IPR023214">
    <property type="entry name" value="HAD_sf"/>
</dbReference>
<name>A0AAN8A9W0_9SACH</name>
<dbReference type="NCBIfam" id="TIGR01668">
    <property type="entry name" value="YqeG_hyp_ppase"/>
    <property type="match status" value="1"/>
</dbReference>
<dbReference type="Gene3D" id="3.40.50.1000">
    <property type="entry name" value="HAD superfamily/HAD-like"/>
    <property type="match status" value="1"/>
</dbReference>
<reference evidence="2" key="1">
    <citation type="submission" date="2023-07" db="EMBL/GenBank/DDBJ databases">
        <title>A draft genome of Kazachstania heterogenica Y-27499.</title>
        <authorList>
            <person name="Donic C."/>
            <person name="Kralova J.S."/>
            <person name="Fidel L."/>
            <person name="Ben-Dor S."/>
            <person name="Jung S."/>
        </authorList>
    </citation>
    <scope>NUCLEOTIDE SEQUENCE [LARGE SCALE GENOMIC DNA]</scope>
    <source>
        <strain evidence="2">Y27499</strain>
    </source>
</reference>
<organism evidence="1 2">
    <name type="scientific">Arxiozyma heterogenica</name>
    <dbReference type="NCBI Taxonomy" id="278026"/>
    <lineage>
        <taxon>Eukaryota</taxon>
        <taxon>Fungi</taxon>
        <taxon>Dikarya</taxon>
        <taxon>Ascomycota</taxon>
        <taxon>Saccharomycotina</taxon>
        <taxon>Saccharomycetes</taxon>
        <taxon>Saccharomycetales</taxon>
        <taxon>Saccharomycetaceae</taxon>
        <taxon>Arxiozyma</taxon>
    </lineage>
</organism>
<evidence type="ECO:0008006" key="3">
    <source>
        <dbReference type="Google" id="ProtNLM"/>
    </source>
</evidence>
<dbReference type="GO" id="GO:0008962">
    <property type="term" value="F:phosphatidylglycerophosphatase activity"/>
    <property type="evidence" value="ECO:0007669"/>
    <property type="project" value="InterPro"/>
</dbReference>
<evidence type="ECO:0000313" key="1">
    <source>
        <dbReference type="EMBL" id="KAK5782205.1"/>
    </source>
</evidence>
<dbReference type="InterPro" id="IPR010021">
    <property type="entry name" value="PGPP1/Gep4"/>
</dbReference>
<dbReference type="Proteomes" id="UP001306508">
    <property type="component" value="Unassembled WGS sequence"/>
</dbReference>
<proteinExistence type="predicted"/>
<dbReference type="FunFam" id="3.40.50.1000:FF:000165">
    <property type="entry name" value="HAD superfamily phosphatase"/>
    <property type="match status" value="1"/>
</dbReference>
<gene>
    <name evidence="1" type="ORF">RI543_000134</name>
</gene>
<evidence type="ECO:0000313" key="2">
    <source>
        <dbReference type="Proteomes" id="UP001306508"/>
    </source>
</evidence>
<dbReference type="InterPro" id="IPR036412">
    <property type="entry name" value="HAD-like_sf"/>
</dbReference>
<keyword evidence="2" id="KW-1185">Reference proteome</keyword>
<dbReference type="Pfam" id="PF09419">
    <property type="entry name" value="PGP_phosphatase"/>
    <property type="match status" value="1"/>
</dbReference>
<comment type="caution">
    <text evidence="1">The sequence shown here is derived from an EMBL/GenBank/DDBJ whole genome shotgun (WGS) entry which is preliminary data.</text>
</comment>
<sequence length="184" mass="21001">MSNLSGAFNAFKALYKPSLIKPSSIYNTFNGIPIPLNDKVKAIVVDKDNCISYPHQNHIWGPYNDQWAKLKKYYPGKAILIVSNTAGSKSDHSLKEAKLLEEKTGVTVFRHFVKKPGCHQEIYDYFVENKIVEKPDEVAVIGDRLFTDIMMSNLMGSYGIWLKYGVKKSNNPLIIFERFLSLFF</sequence>